<accession>A0A6L2QBG7</accession>
<protein>
    <submittedName>
        <fullName evidence="2">Uncharacterized protein</fullName>
    </submittedName>
</protein>
<evidence type="ECO:0000256" key="1">
    <source>
        <dbReference type="SAM" id="Coils"/>
    </source>
</evidence>
<feature type="coiled-coil region" evidence="1">
    <location>
        <begin position="157"/>
        <end position="184"/>
    </location>
</feature>
<dbReference type="InParanoid" id="A0A6L2QBG7"/>
<keyword evidence="3" id="KW-1185">Reference proteome</keyword>
<gene>
    <name evidence="2" type="ORF">Cfor_01587</name>
</gene>
<sequence>MKFFQPPTHLKTCQKGPYHSGIKVLVFPWKLGVCLQMKNSLVVLKKFLLVQSSCTLEEYFNYKHDSRCDDVSQSPPLAMELQHDFSFADLKCHVRTLLGLPEDGEVVMKLRRIDGTLLPLSCLLVGSSETEPFVLDIVRIHQNAPASVRCAFPPLYIESVRSKLRCLEQRVERVESLIPELRSRRQASVERILNQLASKVHFLDKRLDELAPPEWKGQWQ</sequence>
<keyword evidence="1" id="KW-0175">Coiled coil</keyword>
<comment type="caution">
    <text evidence="2">The sequence shown here is derived from an EMBL/GenBank/DDBJ whole genome shotgun (WGS) entry which is preliminary data.</text>
</comment>
<dbReference type="AlphaFoldDB" id="A0A6L2QBG7"/>
<dbReference type="EMBL" id="BLKM01002051">
    <property type="protein sequence ID" value="GFG40418.1"/>
    <property type="molecule type" value="Genomic_DNA"/>
</dbReference>
<evidence type="ECO:0000313" key="3">
    <source>
        <dbReference type="Proteomes" id="UP000502823"/>
    </source>
</evidence>
<proteinExistence type="predicted"/>
<evidence type="ECO:0000313" key="2">
    <source>
        <dbReference type="EMBL" id="GFG40418.1"/>
    </source>
</evidence>
<organism evidence="2 3">
    <name type="scientific">Coptotermes formosanus</name>
    <name type="common">Formosan subterranean termite</name>
    <dbReference type="NCBI Taxonomy" id="36987"/>
    <lineage>
        <taxon>Eukaryota</taxon>
        <taxon>Metazoa</taxon>
        <taxon>Ecdysozoa</taxon>
        <taxon>Arthropoda</taxon>
        <taxon>Hexapoda</taxon>
        <taxon>Insecta</taxon>
        <taxon>Pterygota</taxon>
        <taxon>Neoptera</taxon>
        <taxon>Polyneoptera</taxon>
        <taxon>Dictyoptera</taxon>
        <taxon>Blattodea</taxon>
        <taxon>Blattoidea</taxon>
        <taxon>Termitoidae</taxon>
        <taxon>Rhinotermitidae</taxon>
        <taxon>Coptotermes</taxon>
    </lineage>
</organism>
<name>A0A6L2QBG7_COPFO</name>
<dbReference type="Proteomes" id="UP000502823">
    <property type="component" value="Unassembled WGS sequence"/>
</dbReference>
<dbReference type="OrthoDB" id="7659889at2759"/>
<reference evidence="3" key="1">
    <citation type="submission" date="2020-01" db="EMBL/GenBank/DDBJ databases">
        <title>Draft genome sequence of the Termite Coptotermes fromosanus.</title>
        <authorList>
            <person name="Itakura S."/>
            <person name="Yosikawa Y."/>
            <person name="Umezawa K."/>
        </authorList>
    </citation>
    <scope>NUCLEOTIDE SEQUENCE [LARGE SCALE GENOMIC DNA]</scope>
</reference>